<dbReference type="RefSeq" id="WP_042644340.1">
    <property type="nucleotide sequence ID" value="NZ_CDDF01000017.1"/>
</dbReference>
<evidence type="ECO:0000259" key="3">
    <source>
        <dbReference type="PROSITE" id="PS51371"/>
    </source>
</evidence>
<feature type="domain" description="CBS" evidence="3">
    <location>
        <begin position="81"/>
        <end position="136"/>
    </location>
</feature>
<dbReference type="PANTHER" id="PTHR43080:SF2">
    <property type="entry name" value="CBS DOMAIN-CONTAINING PROTEIN"/>
    <property type="match status" value="1"/>
</dbReference>
<dbReference type="Proteomes" id="UP001596132">
    <property type="component" value="Unassembled WGS sequence"/>
</dbReference>
<evidence type="ECO:0000256" key="2">
    <source>
        <dbReference type="PROSITE-ProRule" id="PRU00703"/>
    </source>
</evidence>
<evidence type="ECO:0000313" key="4">
    <source>
        <dbReference type="EMBL" id="MFC5705799.1"/>
    </source>
</evidence>
<sequence length="136" mass="15390">MLIKEIMTTRVATVSMDDRLSVIKEIFEQAHFRHLLVLEEDALVGVISDRDLLRALSPYLGTEAQMNRDTETLNRRAHQIMSRQPVTIAPDRSLQEAASIMLAQHVSCLPVLENGALVGILSWKDLLRVMQEWTPA</sequence>
<dbReference type="SMART" id="SM00116">
    <property type="entry name" value="CBS"/>
    <property type="match status" value="2"/>
</dbReference>
<evidence type="ECO:0000256" key="1">
    <source>
        <dbReference type="ARBA" id="ARBA00023122"/>
    </source>
</evidence>
<dbReference type="EMBL" id="JBHSPP010000006">
    <property type="protein sequence ID" value="MFC5705799.1"/>
    <property type="molecule type" value="Genomic_DNA"/>
</dbReference>
<dbReference type="InterPro" id="IPR051257">
    <property type="entry name" value="Diverse_CBS-Domain"/>
</dbReference>
<keyword evidence="1 2" id="KW-0129">CBS domain</keyword>
<dbReference type="CDD" id="cd04584">
    <property type="entry name" value="CBS_pair_AcuB_like"/>
    <property type="match status" value="1"/>
</dbReference>
<proteinExistence type="predicted"/>
<dbReference type="Gene3D" id="3.10.580.10">
    <property type="entry name" value="CBS-domain"/>
    <property type="match status" value="1"/>
</dbReference>
<dbReference type="PANTHER" id="PTHR43080">
    <property type="entry name" value="CBS DOMAIN-CONTAINING PROTEIN CBSX3, MITOCHONDRIAL"/>
    <property type="match status" value="1"/>
</dbReference>
<dbReference type="PROSITE" id="PS51371">
    <property type="entry name" value="CBS"/>
    <property type="match status" value="2"/>
</dbReference>
<dbReference type="InterPro" id="IPR046342">
    <property type="entry name" value="CBS_dom_sf"/>
</dbReference>
<gene>
    <name evidence="4" type="ORF">ACFPVW_06935</name>
</gene>
<reference evidence="5" key="1">
    <citation type="journal article" date="2019" name="Int. J. Syst. Evol. Microbiol.">
        <title>The Global Catalogue of Microorganisms (GCM) 10K type strain sequencing project: providing services to taxonomists for standard genome sequencing and annotation.</title>
        <authorList>
            <consortium name="The Broad Institute Genomics Platform"/>
            <consortium name="The Broad Institute Genome Sequencing Center for Infectious Disease"/>
            <person name="Wu L."/>
            <person name="Ma J."/>
        </authorList>
    </citation>
    <scope>NUCLEOTIDE SEQUENCE [LARGE SCALE GENOMIC DNA]</scope>
    <source>
        <strain evidence="5">KCTC 15012</strain>
    </source>
</reference>
<protein>
    <submittedName>
        <fullName evidence="4">CBS domain-containing protein</fullName>
    </submittedName>
</protein>
<accession>A0ABW0Y7Q3</accession>
<dbReference type="InterPro" id="IPR000644">
    <property type="entry name" value="CBS_dom"/>
</dbReference>
<comment type="caution">
    <text evidence="4">The sequence shown here is derived from an EMBL/GenBank/DDBJ whole genome shotgun (WGS) entry which is preliminary data.</text>
</comment>
<dbReference type="Pfam" id="PF00571">
    <property type="entry name" value="CBS"/>
    <property type="match status" value="2"/>
</dbReference>
<dbReference type="SUPFAM" id="SSF54631">
    <property type="entry name" value="CBS-domain pair"/>
    <property type="match status" value="1"/>
</dbReference>
<feature type="domain" description="CBS" evidence="3">
    <location>
        <begin position="7"/>
        <end position="63"/>
    </location>
</feature>
<name>A0ABW0Y7Q3_9GAMM</name>
<keyword evidence="5" id="KW-1185">Reference proteome</keyword>
<organism evidence="4 5">
    <name type="scientific">Aeromonas eucrenophila</name>
    <dbReference type="NCBI Taxonomy" id="649"/>
    <lineage>
        <taxon>Bacteria</taxon>
        <taxon>Pseudomonadati</taxon>
        <taxon>Pseudomonadota</taxon>
        <taxon>Gammaproteobacteria</taxon>
        <taxon>Aeromonadales</taxon>
        <taxon>Aeromonadaceae</taxon>
        <taxon>Aeromonas</taxon>
    </lineage>
</organism>
<evidence type="ECO:0000313" key="5">
    <source>
        <dbReference type="Proteomes" id="UP001596132"/>
    </source>
</evidence>